<dbReference type="CDD" id="cd16917">
    <property type="entry name" value="HATPase_UhpB-NarQ-NarX-like"/>
    <property type="match status" value="1"/>
</dbReference>
<dbReference type="Gene3D" id="3.30.565.10">
    <property type="entry name" value="Histidine kinase-like ATPase, C-terminal domain"/>
    <property type="match status" value="1"/>
</dbReference>
<dbReference type="Pfam" id="PF07730">
    <property type="entry name" value="HisKA_3"/>
    <property type="match status" value="1"/>
</dbReference>
<dbReference type="SUPFAM" id="SSF55874">
    <property type="entry name" value="ATPase domain of HSP90 chaperone/DNA topoisomerase II/histidine kinase"/>
    <property type="match status" value="1"/>
</dbReference>
<evidence type="ECO:0000256" key="5">
    <source>
        <dbReference type="ARBA" id="ARBA00022741"/>
    </source>
</evidence>
<comment type="caution">
    <text evidence="12">The sequence shown here is derived from an EMBL/GenBank/DDBJ whole genome shotgun (WGS) entry which is preliminary data.</text>
</comment>
<organism evidence="12 13">
    <name type="scientific">Kribbella jejuensis</name>
    <dbReference type="NCBI Taxonomy" id="236068"/>
    <lineage>
        <taxon>Bacteria</taxon>
        <taxon>Bacillati</taxon>
        <taxon>Actinomycetota</taxon>
        <taxon>Actinomycetes</taxon>
        <taxon>Propionibacteriales</taxon>
        <taxon>Kribbellaceae</taxon>
        <taxon>Kribbella</taxon>
    </lineage>
</organism>
<comment type="catalytic activity">
    <reaction evidence="1">
        <text>ATP + protein L-histidine = ADP + protein N-phospho-L-histidine.</text>
        <dbReference type="EC" id="2.7.13.3"/>
    </reaction>
</comment>
<evidence type="ECO:0000259" key="11">
    <source>
        <dbReference type="SMART" id="SM00387"/>
    </source>
</evidence>
<keyword evidence="13" id="KW-1185">Reference proteome</keyword>
<evidence type="ECO:0000256" key="7">
    <source>
        <dbReference type="ARBA" id="ARBA00022840"/>
    </source>
</evidence>
<keyword evidence="7" id="KW-0067">ATP-binding</keyword>
<dbReference type="OrthoDB" id="227596at2"/>
<feature type="domain" description="Histidine kinase/HSP90-like ATPase" evidence="11">
    <location>
        <begin position="341"/>
        <end position="440"/>
    </location>
</feature>
<dbReference type="Gene3D" id="1.20.5.1930">
    <property type="match status" value="1"/>
</dbReference>
<feature type="transmembrane region" description="Helical" evidence="10">
    <location>
        <begin position="56"/>
        <end position="76"/>
    </location>
</feature>
<keyword evidence="3" id="KW-0597">Phosphoprotein</keyword>
<dbReference type="GO" id="GO:0000155">
    <property type="term" value="F:phosphorelay sensor kinase activity"/>
    <property type="evidence" value="ECO:0007669"/>
    <property type="project" value="InterPro"/>
</dbReference>
<name>A0A542E9Z3_9ACTN</name>
<keyword evidence="10" id="KW-0812">Transmembrane</keyword>
<proteinExistence type="predicted"/>
<dbReference type="Proteomes" id="UP000316298">
    <property type="component" value="Unassembled WGS sequence"/>
</dbReference>
<dbReference type="GO" id="GO:0016020">
    <property type="term" value="C:membrane"/>
    <property type="evidence" value="ECO:0007669"/>
    <property type="project" value="InterPro"/>
</dbReference>
<dbReference type="Pfam" id="PF02518">
    <property type="entry name" value="HATPase_c"/>
    <property type="match status" value="1"/>
</dbReference>
<dbReference type="EC" id="2.7.13.3" evidence="2"/>
<keyword evidence="8" id="KW-0902">Two-component regulatory system</keyword>
<keyword evidence="10" id="KW-1133">Transmembrane helix</keyword>
<dbReference type="InterPro" id="IPR003594">
    <property type="entry name" value="HATPase_dom"/>
</dbReference>
<gene>
    <name evidence="12" type="ORF">FB475_5079</name>
</gene>
<dbReference type="InterPro" id="IPR011712">
    <property type="entry name" value="Sig_transdc_His_kin_sub3_dim/P"/>
</dbReference>
<evidence type="ECO:0000256" key="2">
    <source>
        <dbReference type="ARBA" id="ARBA00012438"/>
    </source>
</evidence>
<evidence type="ECO:0000256" key="3">
    <source>
        <dbReference type="ARBA" id="ARBA00022553"/>
    </source>
</evidence>
<keyword evidence="5" id="KW-0547">Nucleotide-binding</keyword>
<feature type="region of interest" description="Disordered" evidence="9">
    <location>
        <begin position="1"/>
        <end position="27"/>
    </location>
</feature>
<sequence length="442" mass="47784">MEIDAPPADGHNGVVTTATGGPVPPAEPDPLWRHPWVVRLSQVVRRLRRADRARPWVLDTLVVLGAIALFCVPDLLRGTDPRELAGVFTRLPMWGLIALQAGLVLPLFVRRRAPMTAFVLTAAAFTVQWSLLVFLRADVALLIALYSLTLHSSLRRLLWACAITLAVFTLAVVRVSAVAAVAEIAFFLISAMTAAIALGLVVRIRRSQLAGLRDRAARLEIERDQRALLAVAGERARVAREMHDILGHNLSVIIRLADGGAYAARVNPERTVQALELIGETGRDALNDLRRTLGALRDEPAVPELSPQPGIADLDALCARIRTAGPRVSYRTAGEFPADRGLQLAVYRIVQEALTNALKHAGPETDVQVSLEVVHEQLRIQVEDSGPLGVPPVTDAEAGQGLIGMRERAALYGGVVLAGPARTGGWRVQTELDLTPISQRTS</sequence>
<dbReference type="InterPro" id="IPR055558">
    <property type="entry name" value="DUF7134"/>
</dbReference>
<dbReference type="InterPro" id="IPR050482">
    <property type="entry name" value="Sensor_HK_TwoCompSys"/>
</dbReference>
<dbReference type="PANTHER" id="PTHR24421">
    <property type="entry name" value="NITRATE/NITRITE SENSOR PROTEIN NARX-RELATED"/>
    <property type="match status" value="1"/>
</dbReference>
<dbReference type="AlphaFoldDB" id="A0A542E9Z3"/>
<dbReference type="GO" id="GO:0046983">
    <property type="term" value="F:protein dimerization activity"/>
    <property type="evidence" value="ECO:0007669"/>
    <property type="project" value="InterPro"/>
</dbReference>
<dbReference type="PANTHER" id="PTHR24421:SF10">
    <property type="entry name" value="NITRATE_NITRITE SENSOR PROTEIN NARQ"/>
    <property type="match status" value="1"/>
</dbReference>
<evidence type="ECO:0000313" key="13">
    <source>
        <dbReference type="Proteomes" id="UP000316298"/>
    </source>
</evidence>
<dbReference type="EMBL" id="VFMM01000002">
    <property type="protein sequence ID" value="TQJ12150.1"/>
    <property type="molecule type" value="Genomic_DNA"/>
</dbReference>
<keyword evidence="6 12" id="KW-0418">Kinase</keyword>
<evidence type="ECO:0000256" key="10">
    <source>
        <dbReference type="SAM" id="Phobius"/>
    </source>
</evidence>
<dbReference type="SMART" id="SM00387">
    <property type="entry name" value="HATPase_c"/>
    <property type="match status" value="1"/>
</dbReference>
<feature type="transmembrane region" description="Helical" evidence="10">
    <location>
        <begin position="91"/>
        <end position="109"/>
    </location>
</feature>
<feature type="transmembrane region" description="Helical" evidence="10">
    <location>
        <begin position="157"/>
        <end position="177"/>
    </location>
</feature>
<reference evidence="12 13" key="1">
    <citation type="submission" date="2019-06" db="EMBL/GenBank/DDBJ databases">
        <title>Sequencing the genomes of 1000 actinobacteria strains.</title>
        <authorList>
            <person name="Klenk H.-P."/>
        </authorList>
    </citation>
    <scope>NUCLEOTIDE SEQUENCE [LARGE SCALE GENOMIC DNA]</scope>
    <source>
        <strain evidence="12 13">DSM 17305</strain>
    </source>
</reference>
<evidence type="ECO:0000256" key="1">
    <source>
        <dbReference type="ARBA" id="ARBA00000085"/>
    </source>
</evidence>
<dbReference type="GO" id="GO:0005524">
    <property type="term" value="F:ATP binding"/>
    <property type="evidence" value="ECO:0007669"/>
    <property type="project" value="UniProtKB-KW"/>
</dbReference>
<evidence type="ECO:0000256" key="8">
    <source>
        <dbReference type="ARBA" id="ARBA00023012"/>
    </source>
</evidence>
<dbReference type="InterPro" id="IPR036890">
    <property type="entry name" value="HATPase_C_sf"/>
</dbReference>
<dbReference type="Pfam" id="PF23539">
    <property type="entry name" value="DUF7134"/>
    <property type="match status" value="1"/>
</dbReference>
<evidence type="ECO:0000256" key="4">
    <source>
        <dbReference type="ARBA" id="ARBA00022679"/>
    </source>
</evidence>
<keyword evidence="10" id="KW-0472">Membrane</keyword>
<evidence type="ECO:0000256" key="6">
    <source>
        <dbReference type="ARBA" id="ARBA00022777"/>
    </source>
</evidence>
<evidence type="ECO:0000256" key="9">
    <source>
        <dbReference type="SAM" id="MobiDB-lite"/>
    </source>
</evidence>
<feature type="transmembrane region" description="Helical" evidence="10">
    <location>
        <begin position="116"/>
        <end position="137"/>
    </location>
</feature>
<protein>
    <recommendedName>
        <fullName evidence="2">histidine kinase</fullName>
        <ecNumber evidence="2">2.7.13.3</ecNumber>
    </recommendedName>
</protein>
<feature type="transmembrane region" description="Helical" evidence="10">
    <location>
        <begin position="184"/>
        <end position="204"/>
    </location>
</feature>
<keyword evidence="4" id="KW-0808">Transferase</keyword>
<evidence type="ECO:0000313" key="12">
    <source>
        <dbReference type="EMBL" id="TQJ12150.1"/>
    </source>
</evidence>
<accession>A0A542E9Z3</accession>